<dbReference type="Gene3D" id="1.10.287.3240">
    <property type="match status" value="1"/>
</dbReference>
<dbReference type="AlphaFoldDB" id="A0A662D6P6"/>
<feature type="coiled-coil region" evidence="5">
    <location>
        <begin position="148"/>
        <end position="204"/>
    </location>
</feature>
<evidence type="ECO:0000313" key="7">
    <source>
        <dbReference type="Proteomes" id="UP000280417"/>
    </source>
</evidence>
<sequence>MRNIPPTKTNLLKLKEELKFAKLGYELLDQKRNILIIELLGIVDQAVDIQNQIEEALDRAFRSLEEAIAHSGKLQIKSIAFAMNLKSEVKIRVRKVMGVTLPVVETQFEENPPYFSGIGMSFWVDEAIKNFMQVLKIMGRFAELKISVVRLAEEVKKTIRKVNALEKIAIPDLEETVQNIESRLEESEREMFNLMKMVKESIEESRRH</sequence>
<keyword evidence="5" id="KW-0175">Coiled coil</keyword>
<comment type="similarity">
    <text evidence="1 4">Belongs to the V-ATPase D subunit family.</text>
</comment>
<keyword evidence="4" id="KW-0066">ATP synthesis</keyword>
<reference evidence="6 7" key="1">
    <citation type="submission" date="2018-06" db="EMBL/GenBank/DDBJ databases">
        <title>Extensive metabolic versatility and redundancy in microbially diverse, dynamic hydrothermal sediments.</title>
        <authorList>
            <person name="Dombrowski N."/>
            <person name="Teske A."/>
            <person name="Baker B.J."/>
        </authorList>
    </citation>
    <scope>NUCLEOTIDE SEQUENCE [LARGE SCALE GENOMIC DNA]</scope>
    <source>
        <strain evidence="6">B3_G15</strain>
    </source>
</reference>
<evidence type="ECO:0000256" key="3">
    <source>
        <dbReference type="ARBA" id="ARBA00023065"/>
    </source>
</evidence>
<dbReference type="GO" id="GO:0042777">
    <property type="term" value="P:proton motive force-driven plasma membrane ATP synthesis"/>
    <property type="evidence" value="ECO:0007669"/>
    <property type="project" value="UniProtKB-UniRule"/>
</dbReference>
<dbReference type="HAMAP" id="MF_00271">
    <property type="entry name" value="ATP_synth_D_arch"/>
    <property type="match status" value="1"/>
</dbReference>
<dbReference type="Pfam" id="PF01813">
    <property type="entry name" value="ATP-synt_D"/>
    <property type="match status" value="1"/>
</dbReference>
<dbReference type="EMBL" id="QMQA01000284">
    <property type="protein sequence ID" value="RLE11115.1"/>
    <property type="molecule type" value="Genomic_DNA"/>
</dbReference>
<accession>A0A662D6P6</accession>
<keyword evidence="4" id="KW-0375">Hydrogen ion transport</keyword>
<dbReference type="Proteomes" id="UP000280417">
    <property type="component" value="Unassembled WGS sequence"/>
</dbReference>
<dbReference type="GO" id="GO:0005524">
    <property type="term" value="F:ATP binding"/>
    <property type="evidence" value="ECO:0007669"/>
    <property type="project" value="UniProtKB-UniRule"/>
</dbReference>
<evidence type="ECO:0000256" key="2">
    <source>
        <dbReference type="ARBA" id="ARBA00022448"/>
    </source>
</evidence>
<organism evidence="6 7">
    <name type="scientific">Aerophobetes bacterium</name>
    <dbReference type="NCBI Taxonomy" id="2030807"/>
    <lineage>
        <taxon>Bacteria</taxon>
        <taxon>Candidatus Aerophobota</taxon>
    </lineage>
</organism>
<dbReference type="InterPro" id="IPR002699">
    <property type="entry name" value="V_ATPase_D"/>
</dbReference>
<name>A0A662D6P6_UNCAE</name>
<comment type="function">
    <text evidence="4">Produces ATP from ADP in the presence of a proton gradient across the membrane.</text>
</comment>
<dbReference type="NCBIfam" id="TIGR00309">
    <property type="entry name" value="V_ATPase_subD"/>
    <property type="match status" value="1"/>
</dbReference>
<keyword evidence="3 4" id="KW-0406">Ion transport</keyword>
<comment type="caution">
    <text evidence="6">The sequence shown here is derived from an EMBL/GenBank/DDBJ whole genome shotgun (WGS) entry which is preliminary data.</text>
</comment>
<protein>
    <recommendedName>
        <fullName evidence="4">V-type ATP synthase subunit D</fullName>
    </recommendedName>
    <alternativeName>
        <fullName evidence="4">V-ATPase subunit D</fullName>
    </alternativeName>
</protein>
<dbReference type="GO" id="GO:0046933">
    <property type="term" value="F:proton-transporting ATP synthase activity, rotational mechanism"/>
    <property type="evidence" value="ECO:0007669"/>
    <property type="project" value="UniProtKB-UniRule"/>
</dbReference>
<evidence type="ECO:0000313" key="6">
    <source>
        <dbReference type="EMBL" id="RLE11115.1"/>
    </source>
</evidence>
<keyword evidence="2 4" id="KW-0813">Transport</keyword>
<dbReference type="PANTHER" id="PTHR11671">
    <property type="entry name" value="V-TYPE ATP SYNTHASE SUBUNIT D"/>
    <property type="match status" value="1"/>
</dbReference>
<evidence type="ECO:0000256" key="5">
    <source>
        <dbReference type="SAM" id="Coils"/>
    </source>
</evidence>
<evidence type="ECO:0000256" key="4">
    <source>
        <dbReference type="HAMAP-Rule" id="MF_00271"/>
    </source>
</evidence>
<gene>
    <name evidence="4" type="primary">atpD</name>
    <name evidence="6" type="ORF">DRJ04_08620</name>
</gene>
<dbReference type="GO" id="GO:0046961">
    <property type="term" value="F:proton-transporting ATPase activity, rotational mechanism"/>
    <property type="evidence" value="ECO:0007669"/>
    <property type="project" value="InterPro"/>
</dbReference>
<evidence type="ECO:0000256" key="1">
    <source>
        <dbReference type="ARBA" id="ARBA00005850"/>
    </source>
</evidence>
<proteinExistence type="inferred from homology"/>